<organism evidence="1 2">
    <name type="scientific">Acer saccharum</name>
    <name type="common">Sugar maple</name>
    <dbReference type="NCBI Taxonomy" id="4024"/>
    <lineage>
        <taxon>Eukaryota</taxon>
        <taxon>Viridiplantae</taxon>
        <taxon>Streptophyta</taxon>
        <taxon>Embryophyta</taxon>
        <taxon>Tracheophyta</taxon>
        <taxon>Spermatophyta</taxon>
        <taxon>Magnoliopsida</taxon>
        <taxon>eudicotyledons</taxon>
        <taxon>Gunneridae</taxon>
        <taxon>Pentapetalae</taxon>
        <taxon>rosids</taxon>
        <taxon>malvids</taxon>
        <taxon>Sapindales</taxon>
        <taxon>Sapindaceae</taxon>
        <taxon>Hippocastanoideae</taxon>
        <taxon>Acereae</taxon>
        <taxon>Acer</taxon>
    </lineage>
</organism>
<gene>
    <name evidence="1" type="ORF">LWI29_027339</name>
</gene>
<sequence length="211" mass="23477">MGRCLLSMYVGTKNVAGCLYDPTSHVVVAVRPFLNKEEGDISSLATQLQHIIEQYNVCKVAVGPWPWSMNEEQAENDLIMGSAKIDRFIEDLHKTGILKDDVEHLYYGVRVVLNESGVKRRVRELKLQGREEFSGDETTLFEEFSDVYASQFLMMHYLEMAGDVAFQASNTEESSITGAITAKRNEGLLTCYLSGVGCLGKVFPSGPPPEN</sequence>
<keyword evidence="2" id="KW-1185">Reference proteome</keyword>
<protein>
    <submittedName>
        <fullName evidence="1">Uncharacterized protein</fullName>
    </submittedName>
</protein>
<proteinExistence type="predicted"/>
<reference evidence="1" key="2">
    <citation type="submission" date="2023-06" db="EMBL/GenBank/DDBJ databases">
        <authorList>
            <person name="Swenson N.G."/>
            <person name="Wegrzyn J.L."/>
            <person name="Mcevoy S.L."/>
        </authorList>
    </citation>
    <scope>NUCLEOTIDE SEQUENCE</scope>
    <source>
        <strain evidence="1">NS2018</strain>
        <tissue evidence="1">Leaf</tissue>
    </source>
</reference>
<name>A0AA39SWV6_ACESA</name>
<accession>A0AA39SWV6</accession>
<dbReference type="Proteomes" id="UP001168877">
    <property type="component" value="Unassembled WGS sequence"/>
</dbReference>
<comment type="caution">
    <text evidence="1">The sequence shown here is derived from an EMBL/GenBank/DDBJ whole genome shotgun (WGS) entry which is preliminary data.</text>
</comment>
<dbReference type="AlphaFoldDB" id="A0AA39SWV6"/>
<dbReference type="EMBL" id="JAUESC010000004">
    <property type="protein sequence ID" value="KAK0597662.1"/>
    <property type="molecule type" value="Genomic_DNA"/>
</dbReference>
<evidence type="ECO:0000313" key="2">
    <source>
        <dbReference type="Proteomes" id="UP001168877"/>
    </source>
</evidence>
<reference evidence="1" key="1">
    <citation type="journal article" date="2022" name="Plant J.">
        <title>Strategies of tolerance reflected in two North American maple genomes.</title>
        <authorList>
            <person name="McEvoy S.L."/>
            <person name="Sezen U.U."/>
            <person name="Trouern-Trend A."/>
            <person name="McMahon S.M."/>
            <person name="Schaberg P.G."/>
            <person name="Yang J."/>
            <person name="Wegrzyn J.L."/>
            <person name="Swenson N.G."/>
        </authorList>
    </citation>
    <scope>NUCLEOTIDE SEQUENCE</scope>
    <source>
        <strain evidence="1">NS2018</strain>
    </source>
</reference>
<evidence type="ECO:0000313" key="1">
    <source>
        <dbReference type="EMBL" id="KAK0597662.1"/>
    </source>
</evidence>